<dbReference type="Pfam" id="PF00005">
    <property type="entry name" value="ABC_tran"/>
    <property type="match status" value="2"/>
</dbReference>
<feature type="coiled-coil region" evidence="3">
    <location>
        <begin position="605"/>
        <end position="656"/>
    </location>
</feature>
<evidence type="ECO:0000313" key="7">
    <source>
        <dbReference type="Proteomes" id="UP000823891"/>
    </source>
</evidence>
<dbReference type="InterPro" id="IPR027417">
    <property type="entry name" value="P-loop_NTPase"/>
</dbReference>
<dbReference type="EMBL" id="DWWS01000060">
    <property type="protein sequence ID" value="HJC25289.1"/>
    <property type="molecule type" value="Genomic_DNA"/>
</dbReference>
<feature type="compositionally biased region" description="Basic and acidic residues" evidence="4">
    <location>
        <begin position="369"/>
        <end position="379"/>
    </location>
</feature>
<dbReference type="SUPFAM" id="SSF52540">
    <property type="entry name" value="P-loop containing nucleoside triphosphate hydrolases"/>
    <property type="match status" value="2"/>
</dbReference>
<reference evidence="6" key="2">
    <citation type="submission" date="2021-04" db="EMBL/GenBank/DDBJ databases">
        <authorList>
            <person name="Gilroy R."/>
        </authorList>
    </citation>
    <scope>NUCLEOTIDE SEQUENCE</scope>
    <source>
        <strain evidence="6">USAMLcec2-132</strain>
    </source>
</reference>
<dbReference type="SMART" id="SM00382">
    <property type="entry name" value="AAA"/>
    <property type="match status" value="2"/>
</dbReference>
<feature type="domain" description="ABC transporter" evidence="5">
    <location>
        <begin position="4"/>
        <end position="219"/>
    </location>
</feature>
<name>A0A9D2SQR4_9FIRM</name>
<dbReference type="Proteomes" id="UP000823891">
    <property type="component" value="Unassembled WGS sequence"/>
</dbReference>
<gene>
    <name evidence="6" type="ORF">H9761_16565</name>
</gene>
<keyword evidence="2 6" id="KW-0067">ATP-binding</keyword>
<dbReference type="Pfam" id="PF16326">
    <property type="entry name" value="ABC_tran_CTD"/>
    <property type="match status" value="1"/>
</dbReference>
<dbReference type="GO" id="GO:0005524">
    <property type="term" value="F:ATP binding"/>
    <property type="evidence" value="ECO:0007669"/>
    <property type="project" value="UniProtKB-KW"/>
</dbReference>
<dbReference type="InterPro" id="IPR032524">
    <property type="entry name" value="ABC_tran_C"/>
</dbReference>
<proteinExistence type="predicted"/>
<dbReference type="GO" id="GO:0003677">
    <property type="term" value="F:DNA binding"/>
    <property type="evidence" value="ECO:0007669"/>
    <property type="project" value="InterPro"/>
</dbReference>
<sequence>MNLINIEKITKVFAERKIFDKASFSLQEGEKVGVIGINGTGKTTLLKMLAGLEEPDEGTVTTANHAVIRYLPQHPEFDPEMTSLECVLAGNITEENRWTIESDAREMMTRLGIRDFEQPAGQLSGGQRKRLALISVLLSPADILLLDEPTNHLDNEMADWLEDYLKKWRGALIMVTHDRYFLDSVTDRIVEIDKGAIYSYQTNYSGFLELKAQRQEMEEASERKRQSILRVELEWIRRGARARSTKQKAHIQRYEELRDRQAPVQDSSVELGSISTRLGKTTVELSHICKAYGERKLIDDFSYIFLKGDRIGFIGPNGCGKTTLMKIIAGILPPDSGQVIVGQTVKMGYYAQEIASEKPEGTASNGQREGAREGGSARENRIARGNWIPQENGIPRENEIDLSYMDPKQRVIDYVRETAEYIQTADGVLSASAMLERFLFPPEKQYSPIGKLSGGEKKRLNLLRVLASSPNLLLLDEPTNNLDITTLTILEDYLDHYEGIVVTVSHDRYFLDRTMKRLFAFEENGRLRQYEGGYTDYAARRDAENARKQEEKNASAAKVSGAKAAAAATAAAKAGAPEQEKGQRLRERSRGPQKLKFTYKEQKDYETIEADMAGLEERIAALDQEIEASAHDFVKLNQLMAEKEEAEAALEEKMERWMYLEELAARIAEQG</sequence>
<dbReference type="InterPro" id="IPR017871">
    <property type="entry name" value="ABC_transporter-like_CS"/>
</dbReference>
<dbReference type="PROSITE" id="PS50893">
    <property type="entry name" value="ABC_TRANSPORTER_2"/>
    <property type="match status" value="2"/>
</dbReference>
<dbReference type="InterPro" id="IPR032781">
    <property type="entry name" value="ABC_tran_Xtn"/>
</dbReference>
<accession>A0A9D2SQR4</accession>
<feature type="compositionally biased region" description="Basic and acidic residues" evidence="4">
    <location>
        <begin position="578"/>
        <end position="590"/>
    </location>
</feature>
<evidence type="ECO:0000256" key="3">
    <source>
        <dbReference type="SAM" id="Coils"/>
    </source>
</evidence>
<feature type="region of interest" description="Disordered" evidence="4">
    <location>
        <begin position="570"/>
        <end position="593"/>
    </location>
</feature>
<dbReference type="PANTHER" id="PTHR42855">
    <property type="entry name" value="ABC TRANSPORTER ATP-BINDING SUBUNIT"/>
    <property type="match status" value="1"/>
</dbReference>
<dbReference type="GO" id="GO:0016887">
    <property type="term" value="F:ATP hydrolysis activity"/>
    <property type="evidence" value="ECO:0007669"/>
    <property type="project" value="InterPro"/>
</dbReference>
<feature type="region of interest" description="Disordered" evidence="4">
    <location>
        <begin position="357"/>
        <end position="379"/>
    </location>
</feature>
<keyword evidence="3" id="KW-0175">Coiled coil</keyword>
<dbReference type="AlphaFoldDB" id="A0A9D2SQR4"/>
<dbReference type="Gene3D" id="1.10.287.380">
    <property type="entry name" value="Valyl-tRNA synthetase, C-terminal domain"/>
    <property type="match status" value="1"/>
</dbReference>
<dbReference type="PROSITE" id="PS00211">
    <property type="entry name" value="ABC_TRANSPORTER_1"/>
    <property type="match status" value="2"/>
</dbReference>
<dbReference type="InterPro" id="IPR037118">
    <property type="entry name" value="Val-tRNA_synth_C_sf"/>
</dbReference>
<reference evidence="6" key="1">
    <citation type="journal article" date="2021" name="PeerJ">
        <title>Extensive microbial diversity within the chicken gut microbiome revealed by metagenomics and culture.</title>
        <authorList>
            <person name="Gilroy R."/>
            <person name="Ravi A."/>
            <person name="Getino M."/>
            <person name="Pursley I."/>
            <person name="Horton D.L."/>
            <person name="Alikhan N.F."/>
            <person name="Baker D."/>
            <person name="Gharbi K."/>
            <person name="Hall N."/>
            <person name="Watson M."/>
            <person name="Adriaenssens E.M."/>
            <person name="Foster-Nyarko E."/>
            <person name="Jarju S."/>
            <person name="Secka A."/>
            <person name="Antonio M."/>
            <person name="Oren A."/>
            <person name="Chaudhuri R.R."/>
            <person name="La Ragione R."/>
            <person name="Hildebrand F."/>
            <person name="Pallen M.J."/>
        </authorList>
    </citation>
    <scope>NUCLEOTIDE SEQUENCE</scope>
    <source>
        <strain evidence="6">USAMLcec2-132</strain>
    </source>
</reference>
<dbReference type="CDD" id="cd03221">
    <property type="entry name" value="ABCF_EF-3"/>
    <property type="match status" value="2"/>
</dbReference>
<protein>
    <submittedName>
        <fullName evidence="6">ABC-F family ATP-binding cassette domain-containing protein</fullName>
    </submittedName>
</protein>
<dbReference type="InterPro" id="IPR003439">
    <property type="entry name" value="ABC_transporter-like_ATP-bd"/>
</dbReference>
<comment type="caution">
    <text evidence="6">The sequence shown here is derived from an EMBL/GenBank/DDBJ whole genome shotgun (WGS) entry which is preliminary data.</text>
</comment>
<keyword evidence="1" id="KW-0547">Nucleotide-binding</keyword>
<evidence type="ECO:0000256" key="4">
    <source>
        <dbReference type="SAM" id="MobiDB-lite"/>
    </source>
</evidence>
<evidence type="ECO:0000256" key="2">
    <source>
        <dbReference type="ARBA" id="ARBA00022840"/>
    </source>
</evidence>
<evidence type="ECO:0000313" key="6">
    <source>
        <dbReference type="EMBL" id="HJC25289.1"/>
    </source>
</evidence>
<feature type="domain" description="ABC transporter" evidence="5">
    <location>
        <begin position="283"/>
        <end position="557"/>
    </location>
</feature>
<organism evidence="6 7">
    <name type="scientific">Candidatus Eisenbergiella merdavium</name>
    <dbReference type="NCBI Taxonomy" id="2838551"/>
    <lineage>
        <taxon>Bacteria</taxon>
        <taxon>Bacillati</taxon>
        <taxon>Bacillota</taxon>
        <taxon>Clostridia</taxon>
        <taxon>Lachnospirales</taxon>
        <taxon>Lachnospiraceae</taxon>
        <taxon>Eisenbergiella</taxon>
    </lineage>
</organism>
<dbReference type="FunFam" id="3.40.50.300:FF:000011">
    <property type="entry name" value="Putative ABC transporter ATP-binding component"/>
    <property type="match status" value="2"/>
</dbReference>
<dbReference type="Pfam" id="PF12848">
    <property type="entry name" value="ABC_tran_Xtn"/>
    <property type="match status" value="1"/>
</dbReference>
<evidence type="ECO:0000259" key="5">
    <source>
        <dbReference type="PROSITE" id="PS50893"/>
    </source>
</evidence>
<evidence type="ECO:0000256" key="1">
    <source>
        <dbReference type="ARBA" id="ARBA00022741"/>
    </source>
</evidence>
<dbReference type="PANTHER" id="PTHR42855:SF1">
    <property type="entry name" value="ABC TRANSPORTER DOMAIN-CONTAINING PROTEIN"/>
    <property type="match status" value="1"/>
</dbReference>
<dbReference type="InterPro" id="IPR051309">
    <property type="entry name" value="ABCF_ATPase"/>
</dbReference>
<dbReference type="InterPro" id="IPR003593">
    <property type="entry name" value="AAA+_ATPase"/>
</dbReference>
<dbReference type="Gene3D" id="3.40.50.300">
    <property type="entry name" value="P-loop containing nucleotide triphosphate hydrolases"/>
    <property type="match status" value="2"/>
</dbReference>